<evidence type="ECO:0000313" key="3">
    <source>
        <dbReference type="Proteomes" id="UP000688137"/>
    </source>
</evidence>
<sequence>MINESLESDQEIDPERERQKLMLKRQKSIEESLQLNVKDHIVKLDNYLAELKKDLEISKKEMSNLRMEIATVKNNHGKSSDDLCTFIQNDAKRLLNEALKKSQDVKHDSEFLDAQLNVLKSDKEKLQDVTGTLEKRIISCETDVGFKHVYD</sequence>
<dbReference type="Proteomes" id="UP000688137">
    <property type="component" value="Unassembled WGS sequence"/>
</dbReference>
<organism evidence="2 3">
    <name type="scientific">Paramecium primaurelia</name>
    <dbReference type="NCBI Taxonomy" id="5886"/>
    <lineage>
        <taxon>Eukaryota</taxon>
        <taxon>Sar</taxon>
        <taxon>Alveolata</taxon>
        <taxon>Ciliophora</taxon>
        <taxon>Intramacronucleata</taxon>
        <taxon>Oligohymenophorea</taxon>
        <taxon>Peniculida</taxon>
        <taxon>Parameciidae</taxon>
        <taxon>Paramecium</taxon>
    </lineage>
</organism>
<dbReference type="EMBL" id="CAJJDM010000026">
    <property type="protein sequence ID" value="CAD8058547.1"/>
    <property type="molecule type" value="Genomic_DNA"/>
</dbReference>
<accession>A0A8S1KUN8</accession>
<evidence type="ECO:0000256" key="1">
    <source>
        <dbReference type="SAM" id="Coils"/>
    </source>
</evidence>
<comment type="caution">
    <text evidence="2">The sequence shown here is derived from an EMBL/GenBank/DDBJ whole genome shotgun (WGS) entry which is preliminary data.</text>
</comment>
<gene>
    <name evidence="2" type="ORF">PPRIM_AZ9-3.1.T0270276</name>
</gene>
<reference evidence="2" key="1">
    <citation type="submission" date="2021-01" db="EMBL/GenBank/DDBJ databases">
        <authorList>
            <consortium name="Genoscope - CEA"/>
            <person name="William W."/>
        </authorList>
    </citation>
    <scope>NUCLEOTIDE SEQUENCE</scope>
</reference>
<protein>
    <submittedName>
        <fullName evidence="2">Uncharacterized protein</fullName>
    </submittedName>
</protein>
<evidence type="ECO:0000313" key="2">
    <source>
        <dbReference type="EMBL" id="CAD8058547.1"/>
    </source>
</evidence>
<keyword evidence="3" id="KW-1185">Reference proteome</keyword>
<dbReference type="OMA" id="VKHDSEF"/>
<proteinExistence type="predicted"/>
<name>A0A8S1KUN8_PARPR</name>
<feature type="coiled-coil region" evidence="1">
    <location>
        <begin position="41"/>
        <end position="75"/>
    </location>
</feature>
<dbReference type="AlphaFoldDB" id="A0A8S1KUN8"/>
<keyword evidence="1" id="KW-0175">Coiled coil</keyword>